<keyword evidence="12" id="KW-1185">Reference proteome</keyword>
<dbReference type="GO" id="GO:0003777">
    <property type="term" value="F:microtubule motor activity"/>
    <property type="evidence" value="ECO:0007669"/>
    <property type="project" value="InterPro"/>
</dbReference>
<dbReference type="Pfam" id="PF00225">
    <property type="entry name" value="Kinesin"/>
    <property type="match status" value="1"/>
</dbReference>
<keyword evidence="3 7" id="KW-0067">ATP-binding</keyword>
<evidence type="ECO:0000313" key="12">
    <source>
        <dbReference type="Proteomes" id="UP000729402"/>
    </source>
</evidence>
<feature type="region of interest" description="Disordered" evidence="9">
    <location>
        <begin position="1"/>
        <end position="107"/>
    </location>
</feature>
<dbReference type="AlphaFoldDB" id="A0A8J5RP28"/>
<dbReference type="InterPro" id="IPR044986">
    <property type="entry name" value="KIF15/KIN-12"/>
</dbReference>
<keyword evidence="1 8" id="KW-0493">Microtubule</keyword>
<dbReference type="PANTHER" id="PTHR37739:SF8">
    <property type="entry name" value="KINESIN-LIKE PROTEIN KIN-12D"/>
    <property type="match status" value="1"/>
</dbReference>
<evidence type="ECO:0000259" key="10">
    <source>
        <dbReference type="PROSITE" id="PS50067"/>
    </source>
</evidence>
<evidence type="ECO:0000256" key="7">
    <source>
        <dbReference type="PROSITE-ProRule" id="PRU00283"/>
    </source>
</evidence>
<accession>A0A8J5RP28</accession>
<evidence type="ECO:0000256" key="3">
    <source>
        <dbReference type="ARBA" id="ARBA00022840"/>
    </source>
</evidence>
<keyword evidence="5 7" id="KW-0505">Motor protein</keyword>
<dbReference type="EMBL" id="JAAALK010000289">
    <property type="protein sequence ID" value="KAG8049118.1"/>
    <property type="molecule type" value="Genomic_DNA"/>
</dbReference>
<dbReference type="PANTHER" id="PTHR37739">
    <property type="entry name" value="KINESIN-LIKE PROTEIN KIN-12D"/>
    <property type="match status" value="1"/>
</dbReference>
<protein>
    <recommendedName>
        <fullName evidence="8">Kinesin-like protein</fullName>
    </recommendedName>
</protein>
<evidence type="ECO:0000256" key="9">
    <source>
        <dbReference type="SAM" id="MobiDB-lite"/>
    </source>
</evidence>
<evidence type="ECO:0000256" key="2">
    <source>
        <dbReference type="ARBA" id="ARBA00022741"/>
    </source>
</evidence>
<evidence type="ECO:0000313" key="11">
    <source>
        <dbReference type="EMBL" id="KAG8049118.1"/>
    </source>
</evidence>
<feature type="domain" description="Kinesin motor" evidence="10">
    <location>
        <begin position="210"/>
        <end position="521"/>
    </location>
</feature>
<evidence type="ECO:0000256" key="4">
    <source>
        <dbReference type="ARBA" id="ARBA00023054"/>
    </source>
</evidence>
<sequence length="521" mass="57042">MVRDLGAMRRTPAKASASEAGNDENAPADPSDAAPVTVGADSDAVATRPPLLAIQPPHSGSKRKPESPAPTPSKLPFRTPEKAAARSRFGWVPPRSDEPPLRVGGTPYSVVTTPGKYRGKAAAAVPAASEGGGSTQSTPTKSVNKPAHSVGMSASRPPMSGGQRGAGLGLGFSMALRGTPVSFAPVTVVNTAEVPHFELREDPSFWMENNVQVVIRVRPLNNSEKNLHNYNRCLKQESAQSITWIGQPESRFTFDHVACEAVNQEVLFRVSGLPMVENCMSGYNSCIFAYGQTGSGKTYTMLGEISELEVRPSQDRGMTPRIFEFLFARIRAEEESRRDEKLKYNCKCSFLEIYNEQITDLLDPSFTNLPLREDIRNGIYVENLTELEVGCVSDIIKLLIQGSANRRMAATNMNSESSRSHSVFTCIIESRWEKDSASNLRFARLNLVDLAGSERQRTSGAEGERLKEAANINKSLSTLGLVIMSLVDQAHGKQRHVPYRDSKLTFLLQVATLKYHIIVFI</sequence>
<dbReference type="Proteomes" id="UP000729402">
    <property type="component" value="Unassembled WGS sequence"/>
</dbReference>
<evidence type="ECO:0000256" key="6">
    <source>
        <dbReference type="ARBA" id="ARBA00034488"/>
    </source>
</evidence>
<feature type="region of interest" description="Disordered" evidence="9">
    <location>
        <begin position="122"/>
        <end position="161"/>
    </location>
</feature>
<keyword evidence="4" id="KW-0175">Coiled coil</keyword>
<feature type="binding site" evidence="7">
    <location>
        <begin position="291"/>
        <end position="298"/>
    </location>
    <ligand>
        <name>ATP</name>
        <dbReference type="ChEBI" id="CHEBI:30616"/>
    </ligand>
</feature>
<dbReference type="OrthoDB" id="689975at2759"/>
<dbReference type="GO" id="GO:0007018">
    <property type="term" value="P:microtubule-based movement"/>
    <property type="evidence" value="ECO:0007669"/>
    <property type="project" value="InterPro"/>
</dbReference>
<keyword evidence="2 7" id="KW-0547">Nucleotide-binding</keyword>
<comment type="caution">
    <text evidence="11">The sequence shown here is derived from an EMBL/GenBank/DDBJ whole genome shotgun (WGS) entry which is preliminary data.</text>
</comment>
<name>A0A8J5RP28_ZIZPA</name>
<gene>
    <name evidence="11" type="ORF">GUJ93_ZPchr0009g1672</name>
</gene>
<reference evidence="11" key="2">
    <citation type="submission" date="2021-02" db="EMBL/GenBank/DDBJ databases">
        <authorList>
            <person name="Kimball J.A."/>
            <person name="Haas M.W."/>
            <person name="Macchietto M."/>
            <person name="Kono T."/>
            <person name="Duquette J."/>
            <person name="Shao M."/>
        </authorList>
    </citation>
    <scope>NUCLEOTIDE SEQUENCE</scope>
    <source>
        <tissue evidence="11">Fresh leaf tissue</tissue>
    </source>
</reference>
<dbReference type="SMART" id="SM00129">
    <property type="entry name" value="KISc"/>
    <property type="match status" value="1"/>
</dbReference>
<dbReference type="FunFam" id="3.40.850.10:FF:000033">
    <property type="entry name" value="Kinesin-like protein KIN-12E"/>
    <property type="match status" value="1"/>
</dbReference>
<comment type="similarity">
    <text evidence="6">Belongs to the TRAFAC class myosin-kinesin ATPase superfamily. Kinesin family. KIN-12 subfamily.</text>
</comment>
<evidence type="ECO:0000256" key="5">
    <source>
        <dbReference type="ARBA" id="ARBA00023175"/>
    </source>
</evidence>
<dbReference type="PROSITE" id="PS50067">
    <property type="entry name" value="KINESIN_MOTOR_2"/>
    <property type="match status" value="1"/>
</dbReference>
<evidence type="ECO:0000256" key="1">
    <source>
        <dbReference type="ARBA" id="ARBA00022701"/>
    </source>
</evidence>
<dbReference type="InterPro" id="IPR019821">
    <property type="entry name" value="Kinesin_motor_CS"/>
</dbReference>
<evidence type="ECO:0000256" key="8">
    <source>
        <dbReference type="RuleBase" id="RU000394"/>
    </source>
</evidence>
<dbReference type="GO" id="GO:0005874">
    <property type="term" value="C:microtubule"/>
    <property type="evidence" value="ECO:0007669"/>
    <property type="project" value="UniProtKB-KW"/>
</dbReference>
<proteinExistence type="inferred from homology"/>
<reference evidence="11" key="1">
    <citation type="journal article" date="2021" name="bioRxiv">
        <title>Whole Genome Assembly and Annotation of Northern Wild Rice, Zizania palustris L., Supports a Whole Genome Duplication in the Zizania Genus.</title>
        <authorList>
            <person name="Haas M."/>
            <person name="Kono T."/>
            <person name="Macchietto M."/>
            <person name="Millas R."/>
            <person name="McGilp L."/>
            <person name="Shao M."/>
            <person name="Duquette J."/>
            <person name="Hirsch C.N."/>
            <person name="Kimball J."/>
        </authorList>
    </citation>
    <scope>NUCLEOTIDE SEQUENCE</scope>
    <source>
        <tissue evidence="11">Fresh leaf tissue</tissue>
    </source>
</reference>
<dbReference type="GO" id="GO:0005524">
    <property type="term" value="F:ATP binding"/>
    <property type="evidence" value="ECO:0007669"/>
    <property type="project" value="UniProtKB-UniRule"/>
</dbReference>
<dbReference type="GO" id="GO:0008017">
    <property type="term" value="F:microtubule binding"/>
    <property type="evidence" value="ECO:0007669"/>
    <property type="project" value="InterPro"/>
</dbReference>
<dbReference type="InterPro" id="IPR001752">
    <property type="entry name" value="Kinesin_motor_dom"/>
</dbReference>
<dbReference type="PROSITE" id="PS00411">
    <property type="entry name" value="KINESIN_MOTOR_1"/>
    <property type="match status" value="1"/>
</dbReference>
<organism evidence="11 12">
    <name type="scientific">Zizania palustris</name>
    <name type="common">Northern wild rice</name>
    <dbReference type="NCBI Taxonomy" id="103762"/>
    <lineage>
        <taxon>Eukaryota</taxon>
        <taxon>Viridiplantae</taxon>
        <taxon>Streptophyta</taxon>
        <taxon>Embryophyta</taxon>
        <taxon>Tracheophyta</taxon>
        <taxon>Spermatophyta</taxon>
        <taxon>Magnoliopsida</taxon>
        <taxon>Liliopsida</taxon>
        <taxon>Poales</taxon>
        <taxon>Poaceae</taxon>
        <taxon>BOP clade</taxon>
        <taxon>Oryzoideae</taxon>
        <taxon>Oryzeae</taxon>
        <taxon>Zizaniinae</taxon>
        <taxon>Zizania</taxon>
    </lineage>
</organism>